<protein>
    <submittedName>
        <fullName evidence="1">Amidoligase enzyme</fullName>
    </submittedName>
</protein>
<proteinExistence type="predicted"/>
<name>A0AAT9JBI1_9CAUD</name>
<reference evidence="1" key="2">
    <citation type="submission" date="2024-05" db="EMBL/GenBank/DDBJ databases">
        <authorList>
            <person name="Matrishin C.B."/>
            <person name="Kauffman K.M."/>
        </authorList>
    </citation>
    <scope>NUCLEOTIDE SEQUENCE</scope>
</reference>
<sequence>MEQQIQSILSQETTKTRKIQQLLLLGLTRRQVADLVTNGNYGFVYNVYKKMQVTVATTVSAPIISTSAFTRKFGIEIEAYNASSTAILRAVRRQFIDCFSESYNHITRSHWKIVSDSSISGENPFELVSPILEGEEGIKEVKKVCKALKEVNAKVNSSCGLHVHINARDFTITTWKHLLVNYARLEKIIDRFMPQSRRDNRYCRGFSEIRDFENRIMAAESVDDIRRILQTRYRKINADAYVRHGSIEFRQHGGTTEFEKIHYWVRFLESLIKFSERDGIFAGSSIDDLQAILEEDTFTYIKYRTLKFKNEQEDEEEE</sequence>
<dbReference type="InterPro" id="IPR022025">
    <property type="entry name" value="Amidoligase_2"/>
</dbReference>
<evidence type="ECO:0000313" key="1">
    <source>
        <dbReference type="EMBL" id="DBA55315.1"/>
    </source>
</evidence>
<reference evidence="1" key="1">
    <citation type="journal article" date="2023" name="Microbiome">
        <title>Phages are unrecognized players in the ecology of the oral pathogen Porphyromonas gingivalis.</title>
        <authorList>
            <person name="Matrishin C.B."/>
            <person name="Haase E.M."/>
            <person name="Dewhirst F.E."/>
            <person name="Mark Welch J.L."/>
            <person name="Miranda-Sanchez F."/>
            <person name="Chen T."/>
            <person name="MacFarland D.C."/>
            <person name="Kauffman K.M."/>
        </authorList>
    </citation>
    <scope>NUCLEOTIDE SEQUENCE</scope>
</reference>
<dbReference type="Pfam" id="PF12224">
    <property type="entry name" value="Amidoligase_2"/>
    <property type="match status" value="1"/>
</dbReference>
<accession>A0AAT9JBI1</accession>
<dbReference type="EMBL" id="BK068097">
    <property type="protein sequence ID" value="DBA55315.1"/>
    <property type="molecule type" value="Genomic_DNA"/>
</dbReference>
<dbReference type="PANTHER" id="PTHR36847:SF1">
    <property type="entry name" value="AMIDOLIGASE ENZYME"/>
    <property type="match status" value="1"/>
</dbReference>
<dbReference type="PANTHER" id="PTHR36847">
    <property type="entry name" value="AMIDOLIGASE ENZYME"/>
    <property type="match status" value="1"/>
</dbReference>
<organism evidence="1">
    <name type="scientific">Porphyromonas phage phage016a_WW2866</name>
    <dbReference type="NCBI Taxonomy" id="3154106"/>
    <lineage>
        <taxon>Viruses</taxon>
        <taxon>Duplodnaviria</taxon>
        <taxon>Heunggongvirae</taxon>
        <taxon>Uroviricota</taxon>
        <taxon>Caudoviricetes</taxon>
        <taxon>Nixviridae</taxon>
        <taxon>Dewhirstvirus</taxon>
        <taxon>Dewhirstvirus pging00J</taxon>
    </lineage>
</organism>